<gene>
    <name evidence="1" type="ORF">DY000_02007449</name>
</gene>
<dbReference type="Proteomes" id="UP000266723">
    <property type="component" value="Unassembled WGS sequence"/>
</dbReference>
<protein>
    <recommendedName>
        <fullName evidence="3">G-patch domain-containing protein</fullName>
    </recommendedName>
</protein>
<name>A0ABQ7CK50_BRACR</name>
<accession>A0ABQ7CK50</accession>
<evidence type="ECO:0000313" key="1">
    <source>
        <dbReference type="EMBL" id="KAF3552520.1"/>
    </source>
</evidence>
<comment type="caution">
    <text evidence="1">The sequence shown here is derived from an EMBL/GenBank/DDBJ whole genome shotgun (WGS) entry which is preliminary data.</text>
</comment>
<evidence type="ECO:0000313" key="2">
    <source>
        <dbReference type="Proteomes" id="UP000266723"/>
    </source>
</evidence>
<proteinExistence type="predicted"/>
<keyword evidence="2" id="KW-1185">Reference proteome</keyword>
<sequence length="58" mass="6373">MFNKTNQQTRGIGRGKESEGCWDAGVYGVKIPQVKVGRRPGDAENQIALTEKALLELN</sequence>
<evidence type="ECO:0008006" key="3">
    <source>
        <dbReference type="Google" id="ProtNLM"/>
    </source>
</evidence>
<reference evidence="1 2" key="1">
    <citation type="journal article" date="2020" name="BMC Genomics">
        <title>Intraspecific diversification of the crop wild relative Brassica cretica Lam. using demographic model selection.</title>
        <authorList>
            <person name="Kioukis A."/>
            <person name="Michalopoulou V.A."/>
            <person name="Briers L."/>
            <person name="Pirintsos S."/>
            <person name="Studholme D.J."/>
            <person name="Pavlidis P."/>
            <person name="Sarris P.F."/>
        </authorList>
    </citation>
    <scope>NUCLEOTIDE SEQUENCE [LARGE SCALE GENOMIC DNA]</scope>
    <source>
        <strain evidence="2">cv. PFS-1207/04</strain>
    </source>
</reference>
<organism evidence="1 2">
    <name type="scientific">Brassica cretica</name>
    <name type="common">Mustard</name>
    <dbReference type="NCBI Taxonomy" id="69181"/>
    <lineage>
        <taxon>Eukaryota</taxon>
        <taxon>Viridiplantae</taxon>
        <taxon>Streptophyta</taxon>
        <taxon>Embryophyta</taxon>
        <taxon>Tracheophyta</taxon>
        <taxon>Spermatophyta</taxon>
        <taxon>Magnoliopsida</taxon>
        <taxon>eudicotyledons</taxon>
        <taxon>Gunneridae</taxon>
        <taxon>Pentapetalae</taxon>
        <taxon>rosids</taxon>
        <taxon>malvids</taxon>
        <taxon>Brassicales</taxon>
        <taxon>Brassicaceae</taxon>
        <taxon>Brassiceae</taxon>
        <taxon>Brassica</taxon>
    </lineage>
</organism>
<dbReference type="EMBL" id="QGKV02000832">
    <property type="protein sequence ID" value="KAF3552520.1"/>
    <property type="molecule type" value="Genomic_DNA"/>
</dbReference>